<evidence type="ECO:0000256" key="10">
    <source>
        <dbReference type="PROSITE-ProRule" id="PRU01198"/>
    </source>
</evidence>
<dbReference type="SUPFAM" id="SSF51735">
    <property type="entry name" value="NAD(P)-binding Rossmann-fold domains"/>
    <property type="match status" value="1"/>
</dbReference>
<reference evidence="13 14" key="1">
    <citation type="submission" date="2016-10" db="EMBL/GenBank/DDBJ databases">
        <authorList>
            <person name="de Groot N.N."/>
        </authorList>
    </citation>
    <scope>NUCLEOTIDE SEQUENCE [LARGE SCALE GENOMIC DNA]</scope>
    <source>
        <strain evidence="13 14">DSM 21001</strain>
    </source>
</reference>
<feature type="binding site" evidence="9 10">
    <location>
        <position position="191"/>
    </location>
    <ligand>
        <name>Mg(2+)</name>
        <dbReference type="ChEBI" id="CHEBI:18420"/>
        <label>2</label>
    </ligand>
</feature>
<gene>
    <name evidence="9" type="primary">ilvC</name>
    <name evidence="13" type="ORF">SAMN05421771_3566</name>
</gene>
<comment type="catalytic activity">
    <reaction evidence="9">
        <text>(2R)-2,3-dihydroxy-3-methylbutanoate + NADP(+) = (2S)-2-acetolactate + NADPH + H(+)</text>
        <dbReference type="Rhea" id="RHEA:22068"/>
        <dbReference type="ChEBI" id="CHEBI:15378"/>
        <dbReference type="ChEBI" id="CHEBI:49072"/>
        <dbReference type="ChEBI" id="CHEBI:57783"/>
        <dbReference type="ChEBI" id="CHEBI:58349"/>
        <dbReference type="ChEBI" id="CHEBI:58476"/>
        <dbReference type="EC" id="1.1.1.86"/>
    </reaction>
</comment>
<dbReference type="InterPro" id="IPR014359">
    <property type="entry name" value="KARI_prok"/>
</dbReference>
<name>A0A1I6MTD4_9BACT</name>
<keyword evidence="9" id="KW-0521">NADP</keyword>
<comment type="similarity">
    <text evidence="3 9 10">Belongs to the ketol-acid reductoisomerase family.</text>
</comment>
<keyword evidence="4 9" id="KW-0028">Amino-acid biosynthesis</keyword>
<dbReference type="UniPathway" id="UPA00049">
    <property type="reaction ID" value="UER00060"/>
</dbReference>
<comment type="pathway">
    <text evidence="1 9">Amino-acid biosynthesis; L-valine biosynthesis; L-valine from pyruvate: step 2/4.</text>
</comment>
<feature type="binding site" evidence="9 10">
    <location>
        <position position="195"/>
    </location>
    <ligand>
        <name>Mg(2+)</name>
        <dbReference type="ChEBI" id="CHEBI:18420"/>
        <label>1</label>
    </ligand>
</feature>
<dbReference type="InterPro" id="IPR013023">
    <property type="entry name" value="KARI"/>
</dbReference>
<feature type="binding site" evidence="9 10">
    <location>
        <position position="227"/>
    </location>
    <ligand>
        <name>Mg(2+)</name>
        <dbReference type="ChEBI" id="CHEBI:18420"/>
        <label>2</label>
    </ligand>
</feature>
<protein>
    <recommendedName>
        <fullName evidence="9">Ketol-acid reductoisomerase (NADP(+))</fullName>
        <shortName evidence="9">KARI</shortName>
        <ecNumber evidence="9">1.1.1.86</ecNumber>
    </recommendedName>
    <alternativeName>
        <fullName evidence="9">Acetohydroxy-acid isomeroreductase</fullName>
        <shortName evidence="9">AHIR</shortName>
    </alternativeName>
    <alternativeName>
        <fullName evidence="9">Alpha-keto-beta-hydroxylacyl reductoisomerase</fullName>
    </alternativeName>
</protein>
<dbReference type="RefSeq" id="WP_089841210.1">
    <property type="nucleotide sequence ID" value="NZ_FOZL01000001.1"/>
</dbReference>
<feature type="binding site" evidence="9 10">
    <location>
        <position position="191"/>
    </location>
    <ligand>
        <name>Mg(2+)</name>
        <dbReference type="ChEBI" id="CHEBI:18420"/>
        <label>1</label>
    </ligand>
</feature>
<dbReference type="NCBIfam" id="TIGR00465">
    <property type="entry name" value="ilvC"/>
    <property type="match status" value="1"/>
</dbReference>
<comment type="catalytic activity">
    <reaction evidence="9">
        <text>(2R,3R)-2,3-dihydroxy-3-methylpentanoate + NADP(+) = (S)-2-ethyl-2-hydroxy-3-oxobutanoate + NADPH + H(+)</text>
        <dbReference type="Rhea" id="RHEA:13493"/>
        <dbReference type="ChEBI" id="CHEBI:15378"/>
        <dbReference type="ChEBI" id="CHEBI:49256"/>
        <dbReference type="ChEBI" id="CHEBI:49258"/>
        <dbReference type="ChEBI" id="CHEBI:57783"/>
        <dbReference type="ChEBI" id="CHEBI:58349"/>
        <dbReference type="EC" id="1.1.1.86"/>
    </reaction>
</comment>
<dbReference type="InterPro" id="IPR036291">
    <property type="entry name" value="NAD(P)-bd_dom_sf"/>
</dbReference>
<evidence type="ECO:0000256" key="8">
    <source>
        <dbReference type="ARBA" id="ARBA00023304"/>
    </source>
</evidence>
<dbReference type="EC" id="1.1.1.86" evidence="9"/>
<feature type="binding site" evidence="9">
    <location>
        <position position="53"/>
    </location>
    <ligand>
        <name>NADP(+)</name>
        <dbReference type="ChEBI" id="CHEBI:58349"/>
    </ligand>
</feature>
<evidence type="ECO:0000313" key="14">
    <source>
        <dbReference type="Proteomes" id="UP000199024"/>
    </source>
</evidence>
<dbReference type="GO" id="GO:0009099">
    <property type="term" value="P:L-valine biosynthetic process"/>
    <property type="evidence" value="ECO:0007669"/>
    <property type="project" value="UniProtKB-UniRule"/>
</dbReference>
<dbReference type="HAMAP" id="MF_00435">
    <property type="entry name" value="IlvC"/>
    <property type="match status" value="1"/>
</dbReference>
<feature type="domain" description="KARI N-terminal Rossmann" evidence="11">
    <location>
        <begin position="2"/>
        <end position="182"/>
    </location>
</feature>
<proteinExistence type="inferred from homology"/>
<evidence type="ECO:0000256" key="2">
    <source>
        <dbReference type="ARBA" id="ARBA00004885"/>
    </source>
</evidence>
<dbReference type="STRING" id="474950.SAMN05421771_3566"/>
<evidence type="ECO:0000256" key="7">
    <source>
        <dbReference type="ARBA" id="ARBA00023002"/>
    </source>
</evidence>
<feature type="binding site" evidence="9">
    <location>
        <begin position="25"/>
        <end position="28"/>
    </location>
    <ligand>
        <name>NADP(+)</name>
        <dbReference type="ChEBI" id="CHEBI:58349"/>
    </ligand>
</feature>
<dbReference type="SUPFAM" id="SSF48179">
    <property type="entry name" value="6-phosphogluconate dehydrogenase C-terminal domain-like"/>
    <property type="match status" value="1"/>
</dbReference>
<accession>A0A1I6MTD4</accession>
<dbReference type="InterPro" id="IPR000506">
    <property type="entry name" value="KARI_C"/>
</dbReference>
<feature type="binding site" evidence="9 10">
    <location>
        <position position="231"/>
    </location>
    <ligand>
        <name>Mg(2+)</name>
        <dbReference type="ChEBI" id="CHEBI:18420"/>
        <label>2</label>
    </ligand>
</feature>
<dbReference type="Pfam" id="PF01450">
    <property type="entry name" value="KARI_C"/>
    <property type="match status" value="1"/>
</dbReference>
<feature type="binding site" evidence="9 10">
    <location>
        <position position="252"/>
    </location>
    <ligand>
        <name>substrate</name>
    </ligand>
</feature>
<evidence type="ECO:0000256" key="3">
    <source>
        <dbReference type="ARBA" id="ARBA00010318"/>
    </source>
</evidence>
<dbReference type="GO" id="GO:0004455">
    <property type="term" value="F:ketol-acid reductoisomerase activity"/>
    <property type="evidence" value="ECO:0007669"/>
    <property type="project" value="UniProtKB-UniRule"/>
</dbReference>
<comment type="cofactor">
    <cofactor evidence="9">
        <name>Mg(2+)</name>
        <dbReference type="ChEBI" id="CHEBI:18420"/>
    </cofactor>
    <text evidence="9">Binds 2 magnesium ions per subunit.</text>
</comment>
<dbReference type="FunFam" id="3.40.50.720:FF:000023">
    <property type="entry name" value="Ketol-acid reductoisomerase (NADP(+))"/>
    <property type="match status" value="1"/>
</dbReference>
<comment type="pathway">
    <text evidence="2 9">Amino-acid biosynthesis; L-isoleucine biosynthesis; L-isoleucine from 2-oxobutanoate: step 2/4.</text>
</comment>
<evidence type="ECO:0000256" key="9">
    <source>
        <dbReference type="HAMAP-Rule" id="MF_00435"/>
    </source>
</evidence>
<evidence type="ECO:0000256" key="4">
    <source>
        <dbReference type="ARBA" id="ARBA00022605"/>
    </source>
</evidence>
<organism evidence="13 14">
    <name type="scientific">Granulicella pectinivorans</name>
    <dbReference type="NCBI Taxonomy" id="474950"/>
    <lineage>
        <taxon>Bacteria</taxon>
        <taxon>Pseudomonadati</taxon>
        <taxon>Acidobacteriota</taxon>
        <taxon>Terriglobia</taxon>
        <taxon>Terriglobales</taxon>
        <taxon>Acidobacteriaceae</taxon>
        <taxon>Granulicella</taxon>
    </lineage>
</organism>
<dbReference type="UniPathway" id="UPA00047">
    <property type="reaction ID" value="UER00056"/>
</dbReference>
<dbReference type="GO" id="GO:0005829">
    <property type="term" value="C:cytosol"/>
    <property type="evidence" value="ECO:0007669"/>
    <property type="project" value="TreeGrafter"/>
</dbReference>
<evidence type="ECO:0000256" key="6">
    <source>
        <dbReference type="ARBA" id="ARBA00022842"/>
    </source>
</evidence>
<dbReference type="GO" id="GO:0050661">
    <property type="term" value="F:NADP binding"/>
    <property type="evidence" value="ECO:0007669"/>
    <property type="project" value="InterPro"/>
</dbReference>
<feature type="binding site" evidence="9">
    <location>
        <position position="48"/>
    </location>
    <ligand>
        <name>NADP(+)</name>
        <dbReference type="ChEBI" id="CHEBI:58349"/>
    </ligand>
</feature>
<dbReference type="PIRSF" id="PIRSF000116">
    <property type="entry name" value="IlvC_gammaproteo"/>
    <property type="match status" value="1"/>
</dbReference>
<dbReference type="Gene3D" id="6.10.240.10">
    <property type="match status" value="1"/>
</dbReference>
<keyword evidence="13" id="KW-0413">Isomerase</keyword>
<comment type="caution">
    <text evidence="9">Lacks conserved residue(s) required for the propagation of feature annotation.</text>
</comment>
<keyword evidence="6 9" id="KW-0460">Magnesium</keyword>
<keyword evidence="5 9" id="KW-0479">Metal-binding</keyword>
<dbReference type="EMBL" id="FOZL01000001">
    <property type="protein sequence ID" value="SFS18798.1"/>
    <property type="molecule type" value="Genomic_DNA"/>
</dbReference>
<dbReference type="NCBIfam" id="NF009940">
    <property type="entry name" value="PRK13403.1"/>
    <property type="match status" value="1"/>
</dbReference>
<evidence type="ECO:0000313" key="13">
    <source>
        <dbReference type="EMBL" id="SFS18798.1"/>
    </source>
</evidence>
<dbReference type="Proteomes" id="UP000199024">
    <property type="component" value="Unassembled WGS sequence"/>
</dbReference>
<dbReference type="InterPro" id="IPR008927">
    <property type="entry name" value="6-PGluconate_DH-like_C_sf"/>
</dbReference>
<keyword evidence="7 9" id="KW-0560">Oxidoreductase</keyword>
<evidence type="ECO:0000259" key="12">
    <source>
        <dbReference type="PROSITE" id="PS51851"/>
    </source>
</evidence>
<feature type="binding site" evidence="9">
    <location>
        <position position="51"/>
    </location>
    <ligand>
        <name>NADP(+)</name>
        <dbReference type="ChEBI" id="CHEBI:58349"/>
    </ligand>
</feature>
<dbReference type="Gene3D" id="3.40.50.720">
    <property type="entry name" value="NAD(P)-binding Rossmann-like Domain"/>
    <property type="match status" value="1"/>
</dbReference>
<dbReference type="GO" id="GO:0000287">
    <property type="term" value="F:magnesium ion binding"/>
    <property type="evidence" value="ECO:0007669"/>
    <property type="project" value="UniProtKB-UniRule"/>
</dbReference>
<sequence>MAKAYHDADADLSLIQAKKVAIIGYGSQGHAHALNLKDSGVEVRVGLREGSPSIEKAKLAGLEVSTVAEATKWADVIMNLTPDQTAAKVYHADIEPNLAPGKTLMFAHGFNIRFRTITPPTNVDVSLVAPKAPGHRVREVFTEGGGVPGLVAVEQDASGNALALALSYAKGIGCTRAGVLETTFTEETETDLFGEQAVLCGGTAALVKAGFETLTEAGYQPELAYFEVLHELKLIVDLMYRGGLEYMRHSISDTAEWGDYVAGPRIVTADVKKAMKGLLNDIQDGTFAKKFIEENETGRHEFARIRKEEAAHPIETVGAELRKSMPFLSPVRVKDGAVVKA</sequence>
<feature type="domain" description="KARI C-terminal knotted" evidence="12">
    <location>
        <begin position="183"/>
        <end position="328"/>
    </location>
</feature>
<dbReference type="PROSITE" id="PS51851">
    <property type="entry name" value="KARI_C"/>
    <property type="match status" value="1"/>
</dbReference>
<dbReference type="Pfam" id="PF07991">
    <property type="entry name" value="KARI_N"/>
    <property type="match status" value="1"/>
</dbReference>
<dbReference type="PROSITE" id="PS51850">
    <property type="entry name" value="KARI_N"/>
    <property type="match status" value="1"/>
</dbReference>
<dbReference type="NCBIfam" id="NF004017">
    <property type="entry name" value="PRK05479.1"/>
    <property type="match status" value="1"/>
</dbReference>
<evidence type="ECO:0000256" key="1">
    <source>
        <dbReference type="ARBA" id="ARBA00004864"/>
    </source>
</evidence>
<keyword evidence="14" id="KW-1185">Reference proteome</keyword>
<dbReference type="InterPro" id="IPR013116">
    <property type="entry name" value="KARI_N"/>
</dbReference>
<evidence type="ECO:0000259" key="11">
    <source>
        <dbReference type="PROSITE" id="PS51850"/>
    </source>
</evidence>
<feature type="binding site" evidence="9">
    <location>
        <position position="134"/>
    </location>
    <ligand>
        <name>NADP(+)</name>
        <dbReference type="ChEBI" id="CHEBI:58349"/>
    </ligand>
</feature>
<dbReference type="GO" id="GO:0009097">
    <property type="term" value="P:isoleucine biosynthetic process"/>
    <property type="evidence" value="ECO:0007669"/>
    <property type="project" value="UniProtKB-UniRule"/>
</dbReference>
<feature type="active site" evidence="9">
    <location>
        <position position="108"/>
    </location>
</feature>
<dbReference type="GO" id="GO:0016853">
    <property type="term" value="F:isomerase activity"/>
    <property type="evidence" value="ECO:0007669"/>
    <property type="project" value="UniProtKB-KW"/>
</dbReference>
<evidence type="ECO:0000256" key="5">
    <source>
        <dbReference type="ARBA" id="ARBA00022723"/>
    </source>
</evidence>
<dbReference type="AlphaFoldDB" id="A0A1I6MTD4"/>
<dbReference type="PANTHER" id="PTHR21371:SF1">
    <property type="entry name" value="KETOL-ACID REDUCTOISOMERASE, MITOCHONDRIAL"/>
    <property type="match status" value="1"/>
</dbReference>
<dbReference type="OrthoDB" id="9804088at2"/>
<comment type="function">
    <text evidence="9">Involved in the biosynthesis of branched-chain amino acids (BCAA). Catalyzes an alkyl-migration followed by a ketol-acid reduction of (S)-2-acetolactate (S2AL) to yield (R)-2,3-dihydroxy-isovalerate. In the isomerase reaction, S2AL is rearranged via a Mg-dependent methyl migration to produce 3-hydroxy-3-methyl-2-ketobutyrate (HMKB). In the reductase reaction, this 2-ketoacid undergoes a metal-dependent reduction by NADPH to yield (R)-2,3-dihydroxy-isovalerate.</text>
</comment>
<dbReference type="PANTHER" id="PTHR21371">
    <property type="entry name" value="KETOL-ACID REDUCTOISOMERASE, MITOCHONDRIAL"/>
    <property type="match status" value="1"/>
</dbReference>
<keyword evidence="8 9" id="KW-0100">Branched-chain amino acid biosynthesis</keyword>